<dbReference type="Pfam" id="PF13600">
    <property type="entry name" value="DUF4140"/>
    <property type="match status" value="1"/>
</dbReference>
<evidence type="ECO:0000259" key="3">
    <source>
        <dbReference type="Pfam" id="PF13600"/>
    </source>
</evidence>
<dbReference type="PANTHER" id="PTHR31005:SF8">
    <property type="entry name" value="DUF4139 DOMAIN-CONTAINING PROTEIN"/>
    <property type="match status" value="1"/>
</dbReference>
<dbReference type="Proteomes" id="UP001201020">
    <property type="component" value="Chromosome"/>
</dbReference>
<dbReference type="PANTHER" id="PTHR31005">
    <property type="entry name" value="DUF4139 DOMAIN-CONTAINING PROTEIN"/>
    <property type="match status" value="1"/>
</dbReference>
<keyword evidence="1" id="KW-0175">Coiled coil</keyword>
<dbReference type="EMBL" id="CP084166">
    <property type="protein sequence ID" value="UJG41358.1"/>
    <property type="molecule type" value="Genomic_DNA"/>
</dbReference>
<gene>
    <name evidence="4" type="ORF">K9W45_02585</name>
</gene>
<accession>A0A9Y1BLS8</accession>
<sequence>MKKITLPIKEVTVLTDGALITRQKKVKLVKGEQTLTVTELSEFLDEDSIKVRGTGKVKLVDISPVLQHIYRDEENLIEIEKEILKTEKEIEQRNLRLESLKVSINALTTTIKSIAEGFGRYGMIKNKTVDDFREYYSFYQSQIEAENAKKIQLEHEIIELNKLLNSLKEKKNQMQYLENEFYEINIILDAQEDCEIELELSYTVSQASWTPVYMIELTKGEALIQRLAKVYNRTRIDWDKTKVTISTANRKPISIEEVDPLYLYLYEPVYPVSASRVKKQDYGVKRAMRPKAMAIAEKELMKPAPAPVPEAELDDLYVETAKSTSVVGHQRFELSGKHDIPSGKTPKTLYLDSFKVKVEKQYYWSSLDEKLILTHKLKNEDQFLLEGDAKVFIDGEFISQSHLDLIHPKDEFTVGLIESYDLKIERKLLKREVAKAGITKGKEQIDFHYQIKIKNQIEEKAELKVIERIPYPQDPNIEVITKEISPEPRKQNQGVLEWKISIEPGKEEKINISYIIKYPKGEILEPKI</sequence>
<dbReference type="NCBIfam" id="TIGR02231">
    <property type="entry name" value="mucoidy inhibitor MuiA family protein"/>
    <property type="match status" value="1"/>
</dbReference>
<dbReference type="Pfam" id="PF13598">
    <property type="entry name" value="DUF4139"/>
    <property type="match status" value="1"/>
</dbReference>
<evidence type="ECO:0000256" key="1">
    <source>
        <dbReference type="SAM" id="Coils"/>
    </source>
</evidence>
<dbReference type="InterPro" id="IPR037291">
    <property type="entry name" value="DUF4139"/>
</dbReference>
<feature type="coiled-coil region" evidence="1">
    <location>
        <begin position="136"/>
        <end position="180"/>
    </location>
</feature>
<proteinExistence type="predicted"/>
<dbReference type="AlphaFoldDB" id="A0A9Y1BLS8"/>
<organism evidence="4">
    <name type="scientific">Candidatus Heimdallarchaeum aukensis</name>
    <dbReference type="NCBI Taxonomy" id="2876573"/>
    <lineage>
        <taxon>Archaea</taxon>
        <taxon>Promethearchaeati</taxon>
        <taxon>Candidatus Heimdallarchaeota</taxon>
        <taxon>Candidatus Heimdallarchaeia (ex Rinke et al. 2021) (nom. nud.)</taxon>
        <taxon>Candidatus Heimdallarchaeales</taxon>
        <taxon>Candidatus Heimdallarchaeaceae</taxon>
        <taxon>Candidatus Heimdallarchaeum</taxon>
    </lineage>
</organism>
<evidence type="ECO:0000313" key="4">
    <source>
        <dbReference type="EMBL" id="UJG41358.1"/>
    </source>
</evidence>
<dbReference type="InterPro" id="IPR025554">
    <property type="entry name" value="DUF4140"/>
</dbReference>
<evidence type="ECO:0000259" key="2">
    <source>
        <dbReference type="Pfam" id="PF13598"/>
    </source>
</evidence>
<feature type="domain" description="DUF4139" evidence="2">
    <location>
        <begin position="198"/>
        <end position="520"/>
    </location>
</feature>
<reference evidence="4" key="1">
    <citation type="journal article" date="2022" name="Nat. Microbiol.">
        <title>Unique mobile elements and scalable gene flow at the prokaryote-eukaryote boundary revealed by circularized Asgard archaea genomes.</title>
        <authorList>
            <person name="Wu F."/>
            <person name="Speth D.R."/>
            <person name="Philosof A."/>
            <person name="Cremiere A."/>
            <person name="Narayanan A."/>
            <person name="Barco R.A."/>
            <person name="Connon S.A."/>
            <person name="Amend J.P."/>
            <person name="Antoshechkin I.A."/>
            <person name="Orphan V.J."/>
        </authorList>
    </citation>
    <scope>NUCLEOTIDE SEQUENCE</scope>
    <source>
        <strain evidence="4">PM71</strain>
    </source>
</reference>
<feature type="domain" description="DUF4140" evidence="3">
    <location>
        <begin position="11"/>
        <end position="107"/>
    </location>
</feature>
<name>A0A9Y1BLS8_9ARCH</name>
<dbReference type="InterPro" id="IPR011935">
    <property type="entry name" value="CHP02231"/>
</dbReference>
<protein>
    <submittedName>
        <fullName evidence="4">Mucoidy inhibitor MuiA family protein</fullName>
    </submittedName>
</protein>